<dbReference type="SUPFAM" id="SSF51679">
    <property type="entry name" value="Bacterial luciferase-like"/>
    <property type="match status" value="1"/>
</dbReference>
<name>A0A0F9MME1_9ZZZZ</name>
<comment type="caution">
    <text evidence="5">The sequence shown here is derived from an EMBL/GenBank/DDBJ whole genome shotgun (WGS) entry which is preliminary data.</text>
</comment>
<proteinExistence type="predicted"/>
<dbReference type="AlphaFoldDB" id="A0A0F9MME1"/>
<evidence type="ECO:0000256" key="1">
    <source>
        <dbReference type="ARBA" id="ARBA00022630"/>
    </source>
</evidence>
<evidence type="ECO:0008006" key="6">
    <source>
        <dbReference type="Google" id="ProtNLM"/>
    </source>
</evidence>
<evidence type="ECO:0000313" key="5">
    <source>
        <dbReference type="EMBL" id="KKN00522.1"/>
    </source>
</evidence>
<evidence type="ECO:0000256" key="4">
    <source>
        <dbReference type="ARBA" id="ARBA00023033"/>
    </source>
</evidence>
<dbReference type="PANTHER" id="PTHR30011">
    <property type="entry name" value="ALKANESULFONATE MONOOXYGENASE-RELATED"/>
    <property type="match status" value="1"/>
</dbReference>
<dbReference type="GO" id="GO:0004497">
    <property type="term" value="F:monooxygenase activity"/>
    <property type="evidence" value="ECO:0007669"/>
    <property type="project" value="UniProtKB-KW"/>
</dbReference>
<accession>A0A0F9MME1</accession>
<dbReference type="EMBL" id="LAZR01005366">
    <property type="protein sequence ID" value="KKN00522.1"/>
    <property type="molecule type" value="Genomic_DNA"/>
</dbReference>
<gene>
    <name evidence="5" type="ORF">LCGC14_1137010</name>
</gene>
<dbReference type="InterPro" id="IPR036661">
    <property type="entry name" value="Luciferase-like_sf"/>
</dbReference>
<keyword evidence="2" id="KW-0288">FMN</keyword>
<keyword evidence="4" id="KW-0503">Monooxygenase</keyword>
<keyword evidence="3" id="KW-0560">Oxidoreductase</keyword>
<protein>
    <recommendedName>
        <fullName evidence="6">Luciferase-like domain-containing protein</fullName>
    </recommendedName>
</protein>
<organism evidence="5">
    <name type="scientific">marine sediment metagenome</name>
    <dbReference type="NCBI Taxonomy" id="412755"/>
    <lineage>
        <taxon>unclassified sequences</taxon>
        <taxon>metagenomes</taxon>
        <taxon>ecological metagenomes</taxon>
    </lineage>
</organism>
<keyword evidence="1" id="KW-0285">Flavoprotein</keyword>
<evidence type="ECO:0000256" key="2">
    <source>
        <dbReference type="ARBA" id="ARBA00022643"/>
    </source>
</evidence>
<reference evidence="5" key="1">
    <citation type="journal article" date="2015" name="Nature">
        <title>Complex archaea that bridge the gap between prokaryotes and eukaryotes.</title>
        <authorList>
            <person name="Spang A."/>
            <person name="Saw J.H."/>
            <person name="Jorgensen S.L."/>
            <person name="Zaremba-Niedzwiedzka K."/>
            <person name="Martijn J."/>
            <person name="Lind A.E."/>
            <person name="van Eijk R."/>
            <person name="Schleper C."/>
            <person name="Guy L."/>
            <person name="Ettema T.J."/>
        </authorList>
    </citation>
    <scope>NUCLEOTIDE SEQUENCE</scope>
</reference>
<sequence length="103" mass="11523">MKAPHRCAGREMPAGFLDRCRLAAGGGHCTMVGTPAQIADKMEQWFHNEGADGFNLMPPSLPGGIEDFIDHVVPELQRRGLFRREYEGNTLRDHLRLARPGRI</sequence>
<dbReference type="Gene3D" id="3.20.20.30">
    <property type="entry name" value="Luciferase-like domain"/>
    <property type="match status" value="1"/>
</dbReference>
<dbReference type="InterPro" id="IPR051260">
    <property type="entry name" value="Diverse_substr_monoxygenases"/>
</dbReference>
<dbReference type="GO" id="GO:0016705">
    <property type="term" value="F:oxidoreductase activity, acting on paired donors, with incorporation or reduction of molecular oxygen"/>
    <property type="evidence" value="ECO:0007669"/>
    <property type="project" value="InterPro"/>
</dbReference>
<evidence type="ECO:0000256" key="3">
    <source>
        <dbReference type="ARBA" id="ARBA00023002"/>
    </source>
</evidence>
<dbReference type="PANTHER" id="PTHR30011:SF16">
    <property type="entry name" value="C2H2 FINGER DOMAIN TRANSCRIPTION FACTOR (EUROFUNG)-RELATED"/>
    <property type="match status" value="1"/>
</dbReference>